<evidence type="ECO:0000313" key="8">
    <source>
        <dbReference type="EMBL" id="QDO99098.1"/>
    </source>
</evidence>
<evidence type="ECO:0000256" key="3">
    <source>
        <dbReference type="ARBA" id="ARBA00023125"/>
    </source>
</evidence>
<dbReference type="InterPro" id="IPR025166">
    <property type="entry name" value="Integrase_DNA_bind_dom"/>
</dbReference>
<sequence length="415" mass="46194">MGTRKKERLSAVGIGKKPPGFHADGWGLYLRVTDAETRSWIFRYRMAGRTTPRDMGLGPWPVVSLAEARAEALRLQRLKRQGIDPIGAARAERAANAAQNAKAMTFEEAASRYVAAHAAGWRSAKHAKQWDATLRLYAYPRFGKVQVASIDTAMVINALEPLWAKKTVTASRLRGRIAAVLDWATARGLRSGENPARWQGHLQNLLPARGRVKRTQHHAALPYADIGAFVAKLRAQDGEAARALEFTIMTAARTGEALGAVWAEIDLKAAVWIVPPEKIKAGKEHRVPLCARAVEILRQTPEADRKGYLFRGRAAKAPLSNMSMLMLLKRMGRDDLTVHGFRSCFRIWAAEQTNFAREVAEQALAHAIPDKVEAAYRRTDLFDRRRQLMDAWAKFIDASKAKGGKVIQIGARQRR</sequence>
<dbReference type="InterPro" id="IPR050808">
    <property type="entry name" value="Phage_Integrase"/>
</dbReference>
<comment type="similarity">
    <text evidence="1">Belongs to the 'phage' integrase family.</text>
</comment>
<dbReference type="Pfam" id="PF13356">
    <property type="entry name" value="Arm-DNA-bind_3"/>
    <property type="match status" value="1"/>
</dbReference>
<dbReference type="Proteomes" id="UP000317496">
    <property type="component" value="Chromosome"/>
</dbReference>
<evidence type="ECO:0000256" key="4">
    <source>
        <dbReference type="ARBA" id="ARBA00023172"/>
    </source>
</evidence>
<evidence type="ECO:0000256" key="1">
    <source>
        <dbReference type="ARBA" id="ARBA00008857"/>
    </source>
</evidence>
<dbReference type="InterPro" id="IPR044068">
    <property type="entry name" value="CB"/>
</dbReference>
<keyword evidence="9" id="KW-1185">Reference proteome</keyword>
<dbReference type="Gene3D" id="3.30.160.390">
    <property type="entry name" value="Integrase, DNA-binding domain"/>
    <property type="match status" value="1"/>
</dbReference>
<dbReference type="InterPro" id="IPR010998">
    <property type="entry name" value="Integrase_recombinase_N"/>
</dbReference>
<dbReference type="GO" id="GO:0015074">
    <property type="term" value="P:DNA integration"/>
    <property type="evidence" value="ECO:0007669"/>
    <property type="project" value="UniProtKB-KW"/>
</dbReference>
<dbReference type="OrthoDB" id="9795573at2"/>
<dbReference type="Gene3D" id="1.10.150.130">
    <property type="match status" value="1"/>
</dbReference>
<dbReference type="InterPro" id="IPR053876">
    <property type="entry name" value="Phage_int_M"/>
</dbReference>
<feature type="domain" description="Tyr recombinase" evidence="6">
    <location>
        <begin position="216"/>
        <end position="390"/>
    </location>
</feature>
<feature type="domain" description="Core-binding (CB)" evidence="7">
    <location>
        <begin position="104"/>
        <end position="185"/>
    </location>
</feature>
<dbReference type="GO" id="GO:0006310">
    <property type="term" value="P:DNA recombination"/>
    <property type="evidence" value="ECO:0007669"/>
    <property type="project" value="UniProtKB-KW"/>
</dbReference>
<name>A0A516H5Q6_9PROT</name>
<dbReference type="Pfam" id="PF00589">
    <property type="entry name" value="Phage_integrase"/>
    <property type="match status" value="1"/>
</dbReference>
<dbReference type="InterPro" id="IPR038488">
    <property type="entry name" value="Integrase_DNA-bd_sf"/>
</dbReference>
<dbReference type="CDD" id="cd00801">
    <property type="entry name" value="INT_P4_C"/>
    <property type="match status" value="1"/>
</dbReference>
<protein>
    <submittedName>
        <fullName evidence="8">DUF4102 domain-containing protein</fullName>
    </submittedName>
</protein>
<dbReference type="Gene3D" id="1.10.443.10">
    <property type="entry name" value="Intergrase catalytic core"/>
    <property type="match status" value="1"/>
</dbReference>
<dbReference type="KEGG" id="fer:FNB15_18285"/>
<dbReference type="PANTHER" id="PTHR30629:SF2">
    <property type="entry name" value="PROPHAGE INTEGRASE INTS-RELATED"/>
    <property type="match status" value="1"/>
</dbReference>
<evidence type="ECO:0000259" key="6">
    <source>
        <dbReference type="PROSITE" id="PS51898"/>
    </source>
</evidence>
<dbReference type="InterPro" id="IPR013762">
    <property type="entry name" value="Integrase-like_cat_sf"/>
</dbReference>
<evidence type="ECO:0000259" key="7">
    <source>
        <dbReference type="PROSITE" id="PS51900"/>
    </source>
</evidence>
<evidence type="ECO:0000256" key="5">
    <source>
        <dbReference type="PROSITE-ProRule" id="PRU01248"/>
    </source>
</evidence>
<dbReference type="PROSITE" id="PS51898">
    <property type="entry name" value="TYR_RECOMBINASE"/>
    <property type="match status" value="1"/>
</dbReference>
<proteinExistence type="inferred from homology"/>
<dbReference type="EMBL" id="CP041636">
    <property type="protein sequence ID" value="QDO99098.1"/>
    <property type="molecule type" value="Genomic_DNA"/>
</dbReference>
<dbReference type="GO" id="GO:0003677">
    <property type="term" value="F:DNA binding"/>
    <property type="evidence" value="ECO:0007669"/>
    <property type="project" value="UniProtKB-UniRule"/>
</dbReference>
<dbReference type="Pfam" id="PF22022">
    <property type="entry name" value="Phage_int_M"/>
    <property type="match status" value="1"/>
</dbReference>
<dbReference type="PROSITE" id="PS51900">
    <property type="entry name" value="CB"/>
    <property type="match status" value="1"/>
</dbReference>
<evidence type="ECO:0000313" key="9">
    <source>
        <dbReference type="Proteomes" id="UP000317496"/>
    </source>
</evidence>
<reference evidence="8 9" key="1">
    <citation type="submission" date="2019-07" db="EMBL/GenBank/DDBJ databases">
        <title>Genome sequencing for Ferrovibrio sp. K5.</title>
        <authorList>
            <person name="Park S.-J."/>
        </authorList>
    </citation>
    <scope>NUCLEOTIDE SEQUENCE [LARGE SCALE GENOMIC DNA]</scope>
    <source>
        <strain evidence="8 9">K5</strain>
    </source>
</reference>
<organism evidence="8 9">
    <name type="scientific">Ferrovibrio terrae</name>
    <dbReference type="NCBI Taxonomy" id="2594003"/>
    <lineage>
        <taxon>Bacteria</taxon>
        <taxon>Pseudomonadati</taxon>
        <taxon>Pseudomonadota</taxon>
        <taxon>Alphaproteobacteria</taxon>
        <taxon>Rhodospirillales</taxon>
        <taxon>Rhodospirillaceae</taxon>
        <taxon>Ferrovibrio</taxon>
    </lineage>
</organism>
<dbReference type="AlphaFoldDB" id="A0A516H5Q6"/>
<keyword evidence="3 5" id="KW-0238">DNA-binding</keyword>
<accession>A0A516H5Q6</accession>
<dbReference type="PANTHER" id="PTHR30629">
    <property type="entry name" value="PROPHAGE INTEGRASE"/>
    <property type="match status" value="1"/>
</dbReference>
<evidence type="ECO:0000256" key="2">
    <source>
        <dbReference type="ARBA" id="ARBA00022908"/>
    </source>
</evidence>
<dbReference type="SUPFAM" id="SSF56349">
    <property type="entry name" value="DNA breaking-rejoining enzymes"/>
    <property type="match status" value="1"/>
</dbReference>
<gene>
    <name evidence="8" type="ORF">FNB15_18285</name>
</gene>
<dbReference type="InterPro" id="IPR002104">
    <property type="entry name" value="Integrase_catalytic"/>
</dbReference>
<keyword evidence="2" id="KW-0229">DNA integration</keyword>
<dbReference type="RefSeq" id="WP_144258094.1">
    <property type="nucleotide sequence ID" value="NZ_CP041636.1"/>
</dbReference>
<dbReference type="InterPro" id="IPR011010">
    <property type="entry name" value="DNA_brk_join_enz"/>
</dbReference>
<keyword evidence="4" id="KW-0233">DNA recombination</keyword>